<reference evidence="1" key="1">
    <citation type="submission" date="2022-06" db="EMBL/GenBank/DDBJ databases">
        <title>Complete genome sequence of soil microorganisms Streptomyces sp. Qhu-M197 isolated from Alpine meadows habitats on the Tibetan Plateau.</title>
        <authorList>
            <person name="Zhang B."/>
            <person name="Xiang X."/>
            <person name="Fan J."/>
        </authorList>
    </citation>
    <scope>NUCLEOTIDE SEQUENCE</scope>
    <source>
        <strain evidence="1">Qhu-M197</strain>
    </source>
</reference>
<dbReference type="RefSeq" id="WP_252552802.1">
    <property type="nucleotide sequence ID" value="NZ_CP099468.1"/>
</dbReference>
<organism evidence="1 2">
    <name type="scientific">Streptomyces phaeoluteigriseus</name>
    <dbReference type="NCBI Taxonomy" id="114686"/>
    <lineage>
        <taxon>Bacteria</taxon>
        <taxon>Bacillati</taxon>
        <taxon>Actinomycetota</taxon>
        <taxon>Actinomycetes</taxon>
        <taxon>Kitasatosporales</taxon>
        <taxon>Streptomycetaceae</taxon>
        <taxon>Streptomyces</taxon>
        <taxon>Streptomyces aurantiacus group</taxon>
    </lineage>
</organism>
<evidence type="ECO:0000313" key="1">
    <source>
        <dbReference type="EMBL" id="USQ86996.1"/>
    </source>
</evidence>
<dbReference type="Proteomes" id="UP001056374">
    <property type="component" value="Chromosome"/>
</dbReference>
<accession>A0ABY4ZDF4</accession>
<proteinExistence type="predicted"/>
<dbReference type="Pfam" id="PF21848">
    <property type="entry name" value="DUF6907"/>
    <property type="match status" value="1"/>
</dbReference>
<sequence length="126" mass="13560">MTTEPSLITLPTVDHGDVVLPEPAWCAGHAHHDPETERADLMHAGPVIECAPLGRPLLSAELVQSPFANTESRRLGGRTPGVSVWPLGLTLNATDLYSLAAELDTYADRLRTLADRLATVLDGDNR</sequence>
<evidence type="ECO:0000313" key="2">
    <source>
        <dbReference type="Proteomes" id="UP001056374"/>
    </source>
</evidence>
<dbReference type="InterPro" id="IPR054202">
    <property type="entry name" value="DUF6907"/>
</dbReference>
<protein>
    <submittedName>
        <fullName evidence="1">Uncharacterized protein</fullName>
    </submittedName>
</protein>
<gene>
    <name evidence="1" type="ORF">NFX46_26735</name>
</gene>
<keyword evidence="2" id="KW-1185">Reference proteome</keyword>
<dbReference type="EMBL" id="CP099468">
    <property type="protein sequence ID" value="USQ86996.1"/>
    <property type="molecule type" value="Genomic_DNA"/>
</dbReference>
<name>A0ABY4ZDF4_9ACTN</name>